<evidence type="ECO:0000313" key="5">
    <source>
        <dbReference type="Proteomes" id="UP001597116"/>
    </source>
</evidence>
<accession>A0ABW3QKE0</accession>
<sequence length="361" mass="39943">MKFADYHLLGFQFSEEETNYAYIGSGGGFKGSFTQGIRDVYLENGIVPAAEFGISVNALDGAMQAMNKRAVNRQLWKAIEESGPASITVPLLLKADMKSPDMGAIREALLPESLTTILFRLATPKGKKRLGEDIKKRFAKIKSVASNKPLLDLLAQHVRIKDFVRPFYCGAVSLTDGKYYLLGPEDFDDDYELAKFICASATMPIVWEPIASVRLKDGRILTNLVDGGLWDNSPLSAYIDFVNSRPKSEKWHAIIANCGCGFTGTVGTDLNIAQIATRSLLDVALAAIFEGDVARFLQVNHLVKQSPVELLSENGKPYRHFDYTLIQPMADELGDTLDTSPEILQKRYAYGREYALDAIIK</sequence>
<protein>
    <submittedName>
        <fullName evidence="4">Patatin-like phospholipase family protein</fullName>
    </submittedName>
</protein>
<evidence type="ECO:0000256" key="2">
    <source>
        <dbReference type="PROSITE-ProRule" id="PRU01161"/>
    </source>
</evidence>
<evidence type="ECO:0000256" key="1">
    <source>
        <dbReference type="ARBA" id="ARBA00023098"/>
    </source>
</evidence>
<feature type="active site" description="Nucleophile" evidence="2">
    <location>
        <position position="55"/>
    </location>
</feature>
<evidence type="ECO:0000259" key="3">
    <source>
        <dbReference type="PROSITE" id="PS51635"/>
    </source>
</evidence>
<feature type="domain" description="PNPLA" evidence="3">
    <location>
        <begin position="22"/>
        <end position="239"/>
    </location>
</feature>
<dbReference type="SUPFAM" id="SSF52151">
    <property type="entry name" value="FabD/lysophospholipase-like"/>
    <property type="match status" value="1"/>
</dbReference>
<feature type="short sequence motif" description="DGA/G" evidence="2">
    <location>
        <begin position="226"/>
        <end position="228"/>
    </location>
</feature>
<dbReference type="Pfam" id="PF01734">
    <property type="entry name" value="Patatin"/>
    <property type="match status" value="1"/>
</dbReference>
<feature type="active site" description="Proton acceptor" evidence="2">
    <location>
        <position position="226"/>
    </location>
</feature>
<organism evidence="4 5">
    <name type="scientific">Larkinella insperata</name>
    <dbReference type="NCBI Taxonomy" id="332158"/>
    <lineage>
        <taxon>Bacteria</taxon>
        <taxon>Pseudomonadati</taxon>
        <taxon>Bacteroidota</taxon>
        <taxon>Cytophagia</taxon>
        <taxon>Cytophagales</taxon>
        <taxon>Spirosomataceae</taxon>
        <taxon>Larkinella</taxon>
    </lineage>
</organism>
<keyword evidence="2" id="KW-0442">Lipid degradation</keyword>
<keyword evidence="5" id="KW-1185">Reference proteome</keyword>
<comment type="caution">
    <text evidence="4">The sequence shown here is derived from an EMBL/GenBank/DDBJ whole genome shotgun (WGS) entry which is preliminary data.</text>
</comment>
<keyword evidence="1 2" id="KW-0443">Lipid metabolism</keyword>
<gene>
    <name evidence="4" type="ORF">ACFQ4C_18065</name>
</gene>
<proteinExistence type="predicted"/>
<dbReference type="Gene3D" id="3.40.1090.10">
    <property type="entry name" value="Cytosolic phospholipase A2 catalytic domain"/>
    <property type="match status" value="1"/>
</dbReference>
<comment type="caution">
    <text evidence="2">Lacks conserved residue(s) required for the propagation of feature annotation.</text>
</comment>
<feature type="short sequence motif" description="GXGXXG" evidence="2">
    <location>
        <begin position="26"/>
        <end position="31"/>
    </location>
</feature>
<evidence type="ECO:0000313" key="4">
    <source>
        <dbReference type="EMBL" id="MFD1143038.1"/>
    </source>
</evidence>
<name>A0ABW3QKE0_9BACT</name>
<dbReference type="PROSITE" id="PS51635">
    <property type="entry name" value="PNPLA"/>
    <property type="match status" value="1"/>
</dbReference>
<dbReference type="EMBL" id="JBHTLP010000011">
    <property type="protein sequence ID" value="MFD1143038.1"/>
    <property type="molecule type" value="Genomic_DNA"/>
</dbReference>
<dbReference type="InterPro" id="IPR016035">
    <property type="entry name" value="Acyl_Trfase/lysoPLipase"/>
</dbReference>
<reference evidence="5" key="1">
    <citation type="journal article" date="2019" name="Int. J. Syst. Evol. Microbiol.">
        <title>The Global Catalogue of Microorganisms (GCM) 10K type strain sequencing project: providing services to taxonomists for standard genome sequencing and annotation.</title>
        <authorList>
            <consortium name="The Broad Institute Genomics Platform"/>
            <consortium name="The Broad Institute Genome Sequencing Center for Infectious Disease"/>
            <person name="Wu L."/>
            <person name="Ma J."/>
        </authorList>
    </citation>
    <scope>NUCLEOTIDE SEQUENCE [LARGE SCALE GENOMIC DNA]</scope>
    <source>
        <strain evidence="5">CCUG 55608</strain>
    </source>
</reference>
<keyword evidence="2" id="KW-0378">Hydrolase</keyword>
<dbReference type="Proteomes" id="UP001597116">
    <property type="component" value="Unassembled WGS sequence"/>
</dbReference>
<dbReference type="InterPro" id="IPR002641">
    <property type="entry name" value="PNPLA_dom"/>
</dbReference>
<dbReference type="RefSeq" id="WP_265990875.1">
    <property type="nucleotide sequence ID" value="NZ_CP110973.1"/>
</dbReference>